<dbReference type="KEGG" id="aplc:110991239"/>
<dbReference type="GO" id="GO:0003729">
    <property type="term" value="F:mRNA binding"/>
    <property type="evidence" value="ECO:0007669"/>
    <property type="project" value="InterPro"/>
</dbReference>
<feature type="compositionally biased region" description="Basic and acidic residues" evidence="18">
    <location>
        <begin position="778"/>
        <end position="791"/>
    </location>
</feature>
<feature type="compositionally biased region" description="Basic residues" evidence="18">
    <location>
        <begin position="303"/>
        <end position="314"/>
    </location>
</feature>
<feature type="compositionally biased region" description="Acidic residues" evidence="18">
    <location>
        <begin position="257"/>
        <end position="266"/>
    </location>
</feature>
<evidence type="ECO:0000256" key="14">
    <source>
        <dbReference type="ARBA" id="ARBA00023161"/>
    </source>
</evidence>
<dbReference type="GO" id="GO:0006417">
    <property type="term" value="P:regulation of translation"/>
    <property type="evidence" value="ECO:0007669"/>
    <property type="project" value="UniProtKB-KW"/>
</dbReference>
<dbReference type="GO" id="GO:0030425">
    <property type="term" value="C:dendrite"/>
    <property type="evidence" value="ECO:0007669"/>
    <property type="project" value="UniProtKB-SubCell"/>
</dbReference>
<feature type="compositionally biased region" description="Basic and acidic residues" evidence="18">
    <location>
        <begin position="315"/>
        <end position="325"/>
    </location>
</feature>
<keyword evidence="13" id="KW-0694">RNA-binding</keyword>
<evidence type="ECO:0000256" key="18">
    <source>
        <dbReference type="SAM" id="MobiDB-lite"/>
    </source>
</evidence>
<keyword evidence="7" id="KW-0813">Transport</keyword>
<comment type="subcellular location">
    <subcellularLocation>
        <location evidence="2">Cell projection</location>
        <location evidence="2">Dendrite</location>
    </subcellularLocation>
    <subcellularLocation>
        <location evidence="1">Cytoplasm</location>
        <location evidence="1">Stress granule</location>
    </subcellularLocation>
    <subcellularLocation>
        <location evidence="4">Cytoplasm</location>
        <location evidence="4">Perinuclear region</location>
    </subcellularLocation>
    <subcellularLocation>
        <location evidence="3">Nucleus speckle</location>
    </subcellularLocation>
</comment>
<evidence type="ECO:0000256" key="11">
    <source>
        <dbReference type="ARBA" id="ARBA00022816"/>
    </source>
</evidence>
<dbReference type="GO" id="GO:0005681">
    <property type="term" value="C:spliceosomal complex"/>
    <property type="evidence" value="ECO:0007669"/>
    <property type="project" value="UniProtKB-KW"/>
</dbReference>
<feature type="compositionally biased region" description="Basic and acidic residues" evidence="18">
    <location>
        <begin position="35"/>
        <end position="49"/>
    </location>
</feature>
<accession>A0A8B8A4B3</accession>
<keyword evidence="14" id="KW-0866">Nonsense-mediated mRNA decay</keyword>
<protein>
    <recommendedName>
        <fullName evidence="6">Protein CASC3</fullName>
    </recommendedName>
</protein>
<reference evidence="21" key="1">
    <citation type="submission" date="2025-08" db="UniProtKB">
        <authorList>
            <consortium name="RefSeq"/>
        </authorList>
    </citation>
    <scope>IDENTIFICATION</scope>
</reference>
<dbReference type="RefSeq" id="XP_022112227.1">
    <property type="nucleotide sequence ID" value="XM_022256535.1"/>
</dbReference>
<organism evidence="20 21">
    <name type="scientific">Acanthaster planci</name>
    <name type="common">Crown-of-thorns starfish</name>
    <dbReference type="NCBI Taxonomy" id="133434"/>
    <lineage>
        <taxon>Eukaryota</taxon>
        <taxon>Metazoa</taxon>
        <taxon>Echinodermata</taxon>
        <taxon>Eleutherozoa</taxon>
        <taxon>Asterozoa</taxon>
        <taxon>Asteroidea</taxon>
        <taxon>Valvatacea</taxon>
        <taxon>Valvatida</taxon>
        <taxon>Acanthasteridae</taxon>
        <taxon>Acanthaster</taxon>
    </lineage>
</organism>
<keyword evidence="8" id="KW-0963">Cytoplasm</keyword>
<feature type="compositionally biased region" description="Polar residues" evidence="18">
    <location>
        <begin position="226"/>
        <end position="237"/>
    </location>
</feature>
<keyword evidence="11" id="KW-0509">mRNA transport</keyword>
<keyword evidence="9" id="KW-0507">mRNA processing</keyword>
<dbReference type="GO" id="GO:0016607">
    <property type="term" value="C:nuclear speck"/>
    <property type="evidence" value="ECO:0007669"/>
    <property type="project" value="UniProtKB-SubCell"/>
</dbReference>
<feature type="compositionally biased region" description="Basic and acidic residues" evidence="18">
    <location>
        <begin position="409"/>
        <end position="425"/>
    </location>
</feature>
<dbReference type="PANTHER" id="PTHR13434:SF0">
    <property type="entry name" value="PROTEIN CASC3"/>
    <property type="match status" value="1"/>
</dbReference>
<dbReference type="GO" id="GO:0035145">
    <property type="term" value="C:exon-exon junction complex"/>
    <property type="evidence" value="ECO:0007669"/>
    <property type="project" value="InterPro"/>
</dbReference>
<dbReference type="GO" id="GO:0010494">
    <property type="term" value="C:cytoplasmic stress granule"/>
    <property type="evidence" value="ECO:0007669"/>
    <property type="project" value="UniProtKB-SubCell"/>
</dbReference>
<dbReference type="Pfam" id="PF09405">
    <property type="entry name" value="Btz"/>
    <property type="match status" value="1"/>
</dbReference>
<evidence type="ECO:0000259" key="19">
    <source>
        <dbReference type="SMART" id="SM01044"/>
    </source>
</evidence>
<keyword evidence="16" id="KW-0539">Nucleus</keyword>
<evidence type="ECO:0000256" key="7">
    <source>
        <dbReference type="ARBA" id="ARBA00022448"/>
    </source>
</evidence>
<evidence type="ECO:0000256" key="10">
    <source>
        <dbReference type="ARBA" id="ARBA00022728"/>
    </source>
</evidence>
<feature type="compositionally biased region" description="Pro residues" evidence="18">
    <location>
        <begin position="687"/>
        <end position="701"/>
    </location>
</feature>
<feature type="domain" description="Btz" evidence="19">
    <location>
        <begin position="91"/>
        <end position="201"/>
    </location>
</feature>
<dbReference type="InterPro" id="IPR028544">
    <property type="entry name" value="CASC3"/>
</dbReference>
<dbReference type="GO" id="GO:0000184">
    <property type="term" value="P:nuclear-transcribed mRNA catabolic process, nonsense-mediated decay"/>
    <property type="evidence" value="ECO:0007669"/>
    <property type="project" value="UniProtKB-KW"/>
</dbReference>
<sequence>MADTRRRREPRRRQDDIGAAETEEDGENVSVQSDAESHSDAESDTIFDKEEGETDEYESAEEAQEEGGEPPNDSDEEDKSQPDVGEGDAEGGNENENVNDEENQADEAAEEETDGDKRLDADEDLKNPAYIPRRGPYFMHDVRSMDNKEEDKEKDRGSKEKKLWKEDNKWLHDKYFEAEQAPKPRAEMVSIYGYDIRSSNEPPKTGQSRQPSRRAPRGRSRGRQRYNLQESFNNQKQPNKEDGYSRKRQPAQRSEPAQEDWNDENEPPAPTETIGRQDSYQGQSNGEESNRTYDHERPWSGRTRGRGRGRRGRGQGRESYDHSRNAVEPATIPHKTEWVNSNSGPSRREQVAGQRRDWHHRLPEADRQRQQQQRVPLQEDFPALGASQLSRKQEPARLASRETVAPQWGRKDRREQVRESGEGDWAKAVAKTGRQNVGGETKERSSEGGSLPAKSQGLLPTPSSTEGRTESPEDSNQSADRMQADKREPLKPKRYSSQRQRQAADAPPISQASAVVQPPKFYQGEATGPPPGYSHTPPATSSPQHMGGGGGRGSSGGGGTPPHTLQSTAPSVHGGATPPGMGVAPSTQAPPTVMQGGVMPQGIILPGDVPIHPGMRHPSPTHIANPPIIHPVAMRTQQPLPQPGFPPRAHFMVNYGASPGQQYQLNSPPVGMQRFPQDAVPNITPHSQPPPLQPGPIPTLPQPNQSLPLQVPTMLSQQPPTPVQPLPQGDGGGGSLPAPGLGQPPPSQTYGGVTYYSPEQQQQGVKRVQAKRPVNPIRIEEPPQRSKRLEQTQENQEDTMLQQQQQDPPQQQQHQHLQPQVVDSQTT</sequence>
<dbReference type="GeneID" id="110991239"/>
<dbReference type="PANTHER" id="PTHR13434">
    <property type="entry name" value="PROTEIN CASC3"/>
    <property type="match status" value="1"/>
</dbReference>
<dbReference type="SMART" id="SM01044">
    <property type="entry name" value="Btz"/>
    <property type="match status" value="1"/>
</dbReference>
<feature type="region of interest" description="Disordered" evidence="18">
    <location>
        <begin position="1"/>
        <end position="168"/>
    </location>
</feature>
<feature type="compositionally biased region" description="Basic and acidic residues" evidence="18">
    <location>
        <begin position="115"/>
        <end position="126"/>
    </location>
</feature>
<feature type="compositionally biased region" description="Basic and acidic residues" evidence="18">
    <location>
        <begin position="1"/>
        <end position="16"/>
    </location>
</feature>
<proteinExistence type="inferred from homology"/>
<keyword evidence="12" id="KW-0810">Translation regulation</keyword>
<feature type="region of interest" description="Disordered" evidence="18">
    <location>
        <begin position="659"/>
        <end position="827"/>
    </location>
</feature>
<evidence type="ECO:0000256" key="15">
    <source>
        <dbReference type="ARBA" id="ARBA00023187"/>
    </source>
</evidence>
<evidence type="ECO:0000256" key="9">
    <source>
        <dbReference type="ARBA" id="ARBA00022664"/>
    </source>
</evidence>
<keyword evidence="15" id="KW-0508">mRNA splicing</keyword>
<keyword evidence="20" id="KW-1185">Reference proteome</keyword>
<evidence type="ECO:0000256" key="16">
    <source>
        <dbReference type="ARBA" id="ARBA00023242"/>
    </source>
</evidence>
<feature type="compositionally biased region" description="Basic and acidic residues" evidence="18">
    <location>
        <begin position="482"/>
        <end position="491"/>
    </location>
</feature>
<dbReference type="GO" id="GO:0048471">
    <property type="term" value="C:perinuclear region of cytoplasm"/>
    <property type="evidence" value="ECO:0007669"/>
    <property type="project" value="UniProtKB-SubCell"/>
</dbReference>
<evidence type="ECO:0000256" key="2">
    <source>
        <dbReference type="ARBA" id="ARBA00004279"/>
    </source>
</evidence>
<dbReference type="GO" id="GO:0006397">
    <property type="term" value="P:mRNA processing"/>
    <property type="evidence" value="ECO:0007669"/>
    <property type="project" value="UniProtKB-KW"/>
</dbReference>
<feature type="compositionally biased region" description="Polar residues" evidence="18">
    <location>
        <begin position="274"/>
        <end position="287"/>
    </location>
</feature>
<feature type="compositionally biased region" description="Basic and acidic residues" evidence="18">
    <location>
        <begin position="140"/>
        <end position="168"/>
    </location>
</feature>
<feature type="compositionally biased region" description="Acidic residues" evidence="18">
    <location>
        <begin position="50"/>
        <end position="78"/>
    </location>
</feature>
<feature type="compositionally biased region" description="Basic residues" evidence="18">
    <location>
        <begin position="211"/>
        <end position="224"/>
    </location>
</feature>
<evidence type="ECO:0000256" key="13">
    <source>
        <dbReference type="ARBA" id="ARBA00022884"/>
    </source>
</evidence>
<dbReference type="AlphaFoldDB" id="A0A8B8A4B3"/>
<dbReference type="InterPro" id="IPR018545">
    <property type="entry name" value="Btz_dom"/>
</dbReference>
<evidence type="ECO:0000313" key="21">
    <source>
        <dbReference type="RefSeq" id="XP_022112227.1"/>
    </source>
</evidence>
<keyword evidence="17" id="KW-0966">Cell projection</keyword>
<evidence type="ECO:0000256" key="3">
    <source>
        <dbReference type="ARBA" id="ARBA00004324"/>
    </source>
</evidence>
<dbReference type="GO" id="GO:0051028">
    <property type="term" value="P:mRNA transport"/>
    <property type="evidence" value="ECO:0007669"/>
    <property type="project" value="UniProtKB-KW"/>
</dbReference>
<evidence type="ECO:0000256" key="1">
    <source>
        <dbReference type="ARBA" id="ARBA00004210"/>
    </source>
</evidence>
<evidence type="ECO:0000256" key="8">
    <source>
        <dbReference type="ARBA" id="ARBA00022490"/>
    </source>
</evidence>
<feature type="compositionally biased region" description="Basic and acidic residues" evidence="18">
    <location>
        <begin position="288"/>
        <end position="299"/>
    </location>
</feature>
<keyword evidence="10" id="KW-0747">Spliceosome</keyword>
<dbReference type="Proteomes" id="UP000694845">
    <property type="component" value="Unplaced"/>
</dbReference>
<evidence type="ECO:0000256" key="17">
    <source>
        <dbReference type="ARBA" id="ARBA00023273"/>
    </source>
</evidence>
<name>A0A8B8A4B3_ACAPL</name>
<feature type="compositionally biased region" description="Acidic residues" evidence="18">
    <location>
        <begin position="85"/>
        <end position="114"/>
    </location>
</feature>
<comment type="similarity">
    <text evidence="5">Belongs to the CASC3 family.</text>
</comment>
<gene>
    <name evidence="21" type="primary">LOC110991239</name>
</gene>
<dbReference type="OrthoDB" id="657902at2759"/>
<evidence type="ECO:0000256" key="6">
    <source>
        <dbReference type="ARBA" id="ARBA00019964"/>
    </source>
</evidence>
<evidence type="ECO:0000256" key="12">
    <source>
        <dbReference type="ARBA" id="ARBA00022845"/>
    </source>
</evidence>
<feature type="compositionally biased region" description="Basic and acidic residues" evidence="18">
    <location>
        <begin position="346"/>
        <end position="369"/>
    </location>
</feature>
<evidence type="ECO:0000256" key="5">
    <source>
        <dbReference type="ARBA" id="ARBA00009548"/>
    </source>
</evidence>
<feature type="region of interest" description="Disordered" evidence="18">
    <location>
        <begin position="193"/>
        <end position="596"/>
    </location>
</feature>
<feature type="compositionally biased region" description="Gly residues" evidence="18">
    <location>
        <begin position="546"/>
        <end position="560"/>
    </location>
</feature>
<dbReference type="GO" id="GO:0008380">
    <property type="term" value="P:RNA splicing"/>
    <property type="evidence" value="ECO:0007669"/>
    <property type="project" value="UniProtKB-KW"/>
</dbReference>
<feature type="compositionally biased region" description="Low complexity" evidence="18">
    <location>
        <begin position="801"/>
        <end position="827"/>
    </location>
</feature>
<evidence type="ECO:0000313" key="20">
    <source>
        <dbReference type="Proteomes" id="UP000694845"/>
    </source>
</evidence>
<evidence type="ECO:0000256" key="4">
    <source>
        <dbReference type="ARBA" id="ARBA00004556"/>
    </source>
</evidence>